<evidence type="ECO:0000313" key="3">
    <source>
        <dbReference type="EMBL" id="TRY13869.1"/>
    </source>
</evidence>
<dbReference type="EMBL" id="VKGK01000015">
    <property type="protein sequence ID" value="TRY13869.1"/>
    <property type="molecule type" value="Genomic_DNA"/>
</dbReference>
<proteinExistence type="inferred from homology"/>
<dbReference type="Proteomes" id="UP000318126">
    <property type="component" value="Unassembled WGS sequence"/>
</dbReference>
<comment type="caution">
    <text evidence="3">The sequence shown here is derived from an EMBL/GenBank/DDBJ whole genome shotgun (WGS) entry which is preliminary data.</text>
</comment>
<feature type="domain" description="UPF0033" evidence="2">
    <location>
        <begin position="3"/>
        <end position="70"/>
    </location>
</feature>
<dbReference type="InterPro" id="IPR001455">
    <property type="entry name" value="TusA-like"/>
</dbReference>
<reference evidence="4" key="1">
    <citation type="submission" date="2019-07" db="EMBL/GenBank/DDBJ databases">
        <title>Shewanella sp. YLB-08 draft genomic sequence.</title>
        <authorList>
            <person name="Yu L."/>
        </authorList>
    </citation>
    <scope>NUCLEOTIDE SEQUENCE [LARGE SCALE GENOMIC DNA]</scope>
    <source>
        <strain evidence="4">JCM 20706</strain>
    </source>
</reference>
<dbReference type="CDD" id="cd00291">
    <property type="entry name" value="SirA_YedF_YeeD"/>
    <property type="match status" value="1"/>
</dbReference>
<comment type="similarity">
    <text evidence="1">Belongs to the sulfur carrier protein TusA family.</text>
</comment>
<dbReference type="InterPro" id="IPR036868">
    <property type="entry name" value="TusA-like_sf"/>
</dbReference>
<dbReference type="RefSeq" id="WP_144040650.1">
    <property type="nucleotide sequence ID" value="NZ_BMPL01000015.1"/>
</dbReference>
<dbReference type="PANTHER" id="PTHR33279">
    <property type="entry name" value="SULFUR CARRIER PROTEIN YEDF-RELATED"/>
    <property type="match status" value="1"/>
</dbReference>
<organism evidence="3 4">
    <name type="scientific">Shewanella hanedai</name>
    <name type="common">Alteromonas hanedai</name>
    <dbReference type="NCBI Taxonomy" id="25"/>
    <lineage>
        <taxon>Bacteria</taxon>
        <taxon>Pseudomonadati</taxon>
        <taxon>Pseudomonadota</taxon>
        <taxon>Gammaproteobacteria</taxon>
        <taxon>Alteromonadales</taxon>
        <taxon>Shewanellaceae</taxon>
        <taxon>Shewanella</taxon>
    </lineage>
</organism>
<dbReference type="PANTHER" id="PTHR33279:SF19">
    <property type="entry name" value="SSL1707 PROTEIN"/>
    <property type="match status" value="1"/>
</dbReference>
<name>A0A553JN29_SHEHA</name>
<dbReference type="Gene3D" id="3.30.110.40">
    <property type="entry name" value="TusA-like domain"/>
    <property type="match status" value="1"/>
</dbReference>
<evidence type="ECO:0000313" key="4">
    <source>
        <dbReference type="Proteomes" id="UP000318126"/>
    </source>
</evidence>
<dbReference type="SUPFAM" id="SSF64307">
    <property type="entry name" value="SirA-like"/>
    <property type="match status" value="1"/>
</dbReference>
<dbReference type="OrthoDB" id="9797352at2"/>
<evidence type="ECO:0000256" key="1">
    <source>
        <dbReference type="ARBA" id="ARBA00008984"/>
    </source>
</evidence>
<protein>
    <submittedName>
        <fullName evidence="3">Sulfurtransferase TusA family protein</fullName>
    </submittedName>
</protein>
<keyword evidence="3" id="KW-0808">Transferase</keyword>
<sequence length="73" mass="8329">MIFIDLTPCRCPLALVKAKLALKQLKEGEELFISLSDSGSRQDVPRFLKKVGYEFSELCNDDKILTLKIRNID</sequence>
<evidence type="ECO:0000259" key="2">
    <source>
        <dbReference type="Pfam" id="PF01206"/>
    </source>
</evidence>
<gene>
    <name evidence="3" type="ORF">FN961_13230</name>
</gene>
<dbReference type="GO" id="GO:0016740">
    <property type="term" value="F:transferase activity"/>
    <property type="evidence" value="ECO:0007669"/>
    <property type="project" value="UniProtKB-KW"/>
</dbReference>
<dbReference type="Pfam" id="PF01206">
    <property type="entry name" value="TusA"/>
    <property type="match status" value="1"/>
</dbReference>
<accession>A0A553JN29</accession>
<dbReference type="AlphaFoldDB" id="A0A553JN29"/>
<keyword evidence="4" id="KW-1185">Reference proteome</keyword>